<dbReference type="Pfam" id="PF03466">
    <property type="entry name" value="LysR_substrate"/>
    <property type="match status" value="1"/>
</dbReference>
<dbReference type="InterPro" id="IPR000847">
    <property type="entry name" value="LysR_HTH_N"/>
</dbReference>
<evidence type="ECO:0000256" key="1">
    <source>
        <dbReference type="ARBA" id="ARBA00009437"/>
    </source>
</evidence>
<keyword evidence="4" id="KW-0804">Transcription</keyword>
<name>A0A7Z2JGY5_9BURK</name>
<keyword evidence="7" id="KW-1185">Reference proteome</keyword>
<dbReference type="CDD" id="cd08421">
    <property type="entry name" value="PBP2_LTTR_like_1"/>
    <property type="match status" value="1"/>
</dbReference>
<protein>
    <submittedName>
        <fullName evidence="6">LysR family transcriptional regulator</fullName>
    </submittedName>
</protein>
<dbReference type="InterPro" id="IPR036390">
    <property type="entry name" value="WH_DNA-bd_sf"/>
</dbReference>
<dbReference type="AlphaFoldDB" id="A0A7Z2JGY5"/>
<dbReference type="InterPro" id="IPR050950">
    <property type="entry name" value="HTH-type_LysR_regulators"/>
</dbReference>
<sequence length="298" mass="32772">MSLHLDLADMRLFVNIAESNSLTRGAERSGISLPAASLRVKNIEDDIGVKLLYRASTGVTLTPPGDALLHHARIMLQQMERLKGDLQAYSDGVKGHLRIAANTTAITEMLPTALSRFLATHPDVDIELRERLSGDIVKAVSDGMTDIGIVAGSVLTEGLDVLPYRQDRLVIAVGAAHPLAQQEAVDYRDTLDYDFVGLHEDSAIHAFSVQAARVLNRPLRTRVHVGNFEALCRMIEMGVGIGILPELPARRYEKQMAIRILALNDEWAERNLKICTRSLEALPGFARALIVQLTNEAR</sequence>
<dbReference type="Gene3D" id="3.40.190.290">
    <property type="match status" value="1"/>
</dbReference>
<proteinExistence type="inferred from homology"/>
<keyword evidence="2" id="KW-0805">Transcription regulation</keyword>
<reference evidence="6 7" key="1">
    <citation type="submission" date="2019-12" db="EMBL/GenBank/DDBJ databases">
        <title>Paraburkholderia acidiphila 7Q-K02 sp. nov and Paraburkholderia acidisoli DHF22 sp. nov., two strains isolated from forest soil.</title>
        <authorList>
            <person name="Gao Z."/>
            <person name="Qiu L."/>
        </authorList>
    </citation>
    <scope>NUCLEOTIDE SEQUENCE [LARGE SCALE GENOMIC DNA]</scope>
    <source>
        <strain evidence="6 7">DHF22</strain>
    </source>
</reference>
<dbReference type="GO" id="GO:0005829">
    <property type="term" value="C:cytosol"/>
    <property type="evidence" value="ECO:0007669"/>
    <property type="project" value="TreeGrafter"/>
</dbReference>
<accession>A0A7Z2JGY5</accession>
<evidence type="ECO:0000313" key="6">
    <source>
        <dbReference type="EMBL" id="QGZ65137.1"/>
    </source>
</evidence>
<dbReference type="SUPFAM" id="SSF53850">
    <property type="entry name" value="Periplasmic binding protein-like II"/>
    <property type="match status" value="1"/>
</dbReference>
<comment type="similarity">
    <text evidence="1">Belongs to the LysR transcriptional regulatory family.</text>
</comment>
<organism evidence="6 7">
    <name type="scientific">Paraburkholderia acidisoli</name>
    <dbReference type="NCBI Taxonomy" id="2571748"/>
    <lineage>
        <taxon>Bacteria</taxon>
        <taxon>Pseudomonadati</taxon>
        <taxon>Pseudomonadota</taxon>
        <taxon>Betaproteobacteria</taxon>
        <taxon>Burkholderiales</taxon>
        <taxon>Burkholderiaceae</taxon>
        <taxon>Paraburkholderia</taxon>
    </lineage>
</organism>
<dbReference type="Gene3D" id="1.10.10.10">
    <property type="entry name" value="Winged helix-like DNA-binding domain superfamily/Winged helix DNA-binding domain"/>
    <property type="match status" value="1"/>
</dbReference>
<keyword evidence="3" id="KW-0238">DNA-binding</keyword>
<feature type="domain" description="HTH lysR-type" evidence="5">
    <location>
        <begin position="5"/>
        <end position="62"/>
    </location>
</feature>
<dbReference type="PROSITE" id="PS50931">
    <property type="entry name" value="HTH_LYSR"/>
    <property type="match status" value="1"/>
</dbReference>
<evidence type="ECO:0000256" key="2">
    <source>
        <dbReference type="ARBA" id="ARBA00023015"/>
    </source>
</evidence>
<evidence type="ECO:0000256" key="4">
    <source>
        <dbReference type="ARBA" id="ARBA00023163"/>
    </source>
</evidence>
<dbReference type="GO" id="GO:0003677">
    <property type="term" value="F:DNA binding"/>
    <property type="evidence" value="ECO:0007669"/>
    <property type="project" value="UniProtKB-KW"/>
</dbReference>
<dbReference type="FunFam" id="1.10.10.10:FF:000001">
    <property type="entry name" value="LysR family transcriptional regulator"/>
    <property type="match status" value="1"/>
</dbReference>
<evidence type="ECO:0000313" key="7">
    <source>
        <dbReference type="Proteomes" id="UP000433577"/>
    </source>
</evidence>
<dbReference type="SUPFAM" id="SSF46785">
    <property type="entry name" value="Winged helix' DNA-binding domain"/>
    <property type="match status" value="1"/>
</dbReference>
<evidence type="ECO:0000259" key="5">
    <source>
        <dbReference type="PROSITE" id="PS50931"/>
    </source>
</evidence>
<dbReference type="Pfam" id="PF00126">
    <property type="entry name" value="HTH_1"/>
    <property type="match status" value="1"/>
</dbReference>
<dbReference type="InterPro" id="IPR036388">
    <property type="entry name" value="WH-like_DNA-bd_sf"/>
</dbReference>
<evidence type="ECO:0000256" key="3">
    <source>
        <dbReference type="ARBA" id="ARBA00023125"/>
    </source>
</evidence>
<dbReference type="PANTHER" id="PTHR30419:SF2">
    <property type="entry name" value="LYSR FAMILY TRANSCRIPTIONAL REGULATOR"/>
    <property type="match status" value="1"/>
</dbReference>
<dbReference type="KEGG" id="pacs:FAZ98_25505"/>
<dbReference type="GO" id="GO:0003700">
    <property type="term" value="F:DNA-binding transcription factor activity"/>
    <property type="evidence" value="ECO:0007669"/>
    <property type="project" value="InterPro"/>
</dbReference>
<gene>
    <name evidence="6" type="ORF">FAZ98_25505</name>
</gene>
<dbReference type="OrthoDB" id="9785974at2"/>
<dbReference type="EMBL" id="CP046915">
    <property type="protein sequence ID" value="QGZ65137.1"/>
    <property type="molecule type" value="Genomic_DNA"/>
</dbReference>
<dbReference type="Proteomes" id="UP000433577">
    <property type="component" value="Chromosome 3"/>
</dbReference>
<dbReference type="RefSeq" id="WP_158955265.1">
    <property type="nucleotide sequence ID" value="NZ_CP046915.1"/>
</dbReference>
<dbReference type="InterPro" id="IPR005119">
    <property type="entry name" value="LysR_subst-bd"/>
</dbReference>
<dbReference type="PANTHER" id="PTHR30419">
    <property type="entry name" value="HTH-TYPE TRANSCRIPTIONAL REGULATOR YBHD"/>
    <property type="match status" value="1"/>
</dbReference>